<comment type="caution">
    <text evidence="1">The sequence shown here is derived from an EMBL/GenBank/DDBJ whole genome shotgun (WGS) entry which is preliminary data.</text>
</comment>
<gene>
    <name evidence="1" type="ORF">Q2362_05885</name>
</gene>
<dbReference type="RefSeq" id="WP_273930195.1">
    <property type="nucleotide sequence ID" value="NZ_JAQSLL010000002.1"/>
</dbReference>
<accession>A0ABT8T9I4</accession>
<evidence type="ECO:0000313" key="1">
    <source>
        <dbReference type="EMBL" id="MDO2409628.1"/>
    </source>
</evidence>
<organism evidence="1 2">
    <name type="scientific">Campylobacter magnus</name>
    <dbReference type="NCBI Taxonomy" id="3026462"/>
    <lineage>
        <taxon>Bacteria</taxon>
        <taxon>Pseudomonadati</taxon>
        <taxon>Campylobacterota</taxon>
        <taxon>Epsilonproteobacteria</taxon>
        <taxon>Campylobacterales</taxon>
        <taxon>Campylobacteraceae</taxon>
        <taxon>Campylobacter</taxon>
    </lineage>
</organism>
<evidence type="ECO:0000313" key="2">
    <source>
        <dbReference type="Proteomes" id="UP001171111"/>
    </source>
</evidence>
<reference evidence="1 2" key="1">
    <citation type="submission" date="2023-06" db="EMBL/GenBank/DDBJ databases">
        <title>Campylobacter magnum sp. nov., isolated from cecal contents of domestic pigs (Sus scrofa domesticus).</title>
        <authorList>
            <person name="Papic B."/>
            <person name="Gruntar I."/>
        </authorList>
    </citation>
    <scope>NUCLEOTIDE SEQUENCE [LARGE SCALE GENOMIC DNA]</scope>
    <source>
        <strain evidence="2">34484-21</strain>
    </source>
</reference>
<protein>
    <recommendedName>
        <fullName evidence="3">Motility protein</fullName>
    </recommendedName>
</protein>
<sequence>MINPVSSPAYTPVSSASKGADVAMNKAEMSTAQMALGAQTNVMKAAMEIEGQAVMNILNNTLDIRV</sequence>
<dbReference type="Proteomes" id="UP001171111">
    <property type="component" value="Unassembled WGS sequence"/>
</dbReference>
<evidence type="ECO:0008006" key="3">
    <source>
        <dbReference type="Google" id="ProtNLM"/>
    </source>
</evidence>
<keyword evidence="2" id="KW-1185">Reference proteome</keyword>
<name>A0ABT8T9I4_9BACT</name>
<proteinExistence type="predicted"/>
<dbReference type="EMBL" id="JAULJQ010000006">
    <property type="protein sequence ID" value="MDO2409628.1"/>
    <property type="molecule type" value="Genomic_DNA"/>
</dbReference>